<sequence>MRNSVWQVGDYERLRIGSTNADHYLHVQGNAILATILIFGNSLVLWIFGYGSIIWRPGFEHLRSLHAALPGYERRFCQASHDHRGTLELPGRVVTLVPVRGGSCQGMAFELPPVGRTQILSYLDEREQDGYERVYAPLQLSDGVIVPGLTWIAAADNPSWREGESLDELALLISKRQGPSGSNRDYLFNLEEILKTHDMPDAYISVLAGRVRSLIEKR</sequence>
<feature type="transmembrane region" description="Helical" evidence="3">
    <location>
        <begin position="31"/>
        <end position="55"/>
    </location>
</feature>
<keyword evidence="3" id="KW-0472">Membrane</keyword>
<dbReference type="Proteomes" id="UP000250079">
    <property type="component" value="Chromosome"/>
</dbReference>
<evidence type="ECO:0000256" key="3">
    <source>
        <dbReference type="SAM" id="Phobius"/>
    </source>
</evidence>
<evidence type="ECO:0000256" key="2">
    <source>
        <dbReference type="ARBA" id="ARBA00023239"/>
    </source>
</evidence>
<dbReference type="GO" id="GO:0006751">
    <property type="term" value="P:glutathione catabolic process"/>
    <property type="evidence" value="ECO:0007669"/>
    <property type="project" value="InterPro"/>
</dbReference>
<keyword evidence="5" id="KW-1185">Reference proteome</keyword>
<name>A0A2Z2NTN8_9GAMM</name>
<dbReference type="Gene3D" id="3.10.490.10">
    <property type="entry name" value="Gamma-glutamyl cyclotransferase-like"/>
    <property type="match status" value="1"/>
</dbReference>
<dbReference type="GO" id="GO:0005737">
    <property type="term" value="C:cytoplasm"/>
    <property type="evidence" value="ECO:0007669"/>
    <property type="project" value="TreeGrafter"/>
</dbReference>
<evidence type="ECO:0000313" key="4">
    <source>
        <dbReference type="EMBL" id="ASJ70484.1"/>
    </source>
</evidence>
<accession>A0A2Z2NTN8</accession>
<dbReference type="Pfam" id="PF04752">
    <property type="entry name" value="ChaC"/>
    <property type="match status" value="1"/>
</dbReference>
<organism evidence="4 5">
    <name type="scientific">Granulosicoccus antarcticus IMCC3135</name>
    <dbReference type="NCBI Taxonomy" id="1192854"/>
    <lineage>
        <taxon>Bacteria</taxon>
        <taxon>Pseudomonadati</taxon>
        <taxon>Pseudomonadota</taxon>
        <taxon>Gammaproteobacteria</taxon>
        <taxon>Chromatiales</taxon>
        <taxon>Granulosicoccaceae</taxon>
        <taxon>Granulosicoccus</taxon>
    </lineage>
</organism>
<evidence type="ECO:0000256" key="1">
    <source>
        <dbReference type="ARBA" id="ARBA00012344"/>
    </source>
</evidence>
<dbReference type="PANTHER" id="PTHR12192">
    <property type="entry name" value="CATION TRANSPORT PROTEIN CHAC-RELATED"/>
    <property type="match status" value="1"/>
</dbReference>
<keyword evidence="2" id="KW-0456">Lyase</keyword>
<dbReference type="GO" id="GO:0061928">
    <property type="term" value="F:glutathione specific gamma-glutamylcyclotransferase activity"/>
    <property type="evidence" value="ECO:0007669"/>
    <property type="project" value="UniProtKB-EC"/>
</dbReference>
<keyword evidence="3" id="KW-1133">Transmembrane helix</keyword>
<dbReference type="PANTHER" id="PTHR12192:SF2">
    <property type="entry name" value="GLUTATHIONE-SPECIFIC GAMMA-GLUTAMYLCYCLOTRANSFERASE 2"/>
    <property type="match status" value="1"/>
</dbReference>
<dbReference type="InterPro" id="IPR013024">
    <property type="entry name" value="GGCT-like"/>
</dbReference>
<proteinExistence type="predicted"/>
<dbReference type="InterPro" id="IPR036568">
    <property type="entry name" value="GGCT-like_sf"/>
</dbReference>
<dbReference type="AlphaFoldDB" id="A0A2Z2NTN8"/>
<evidence type="ECO:0000313" key="5">
    <source>
        <dbReference type="Proteomes" id="UP000250079"/>
    </source>
</evidence>
<dbReference type="EC" id="4.3.2.7" evidence="1"/>
<dbReference type="EMBL" id="CP018632">
    <property type="protein sequence ID" value="ASJ70484.1"/>
    <property type="molecule type" value="Genomic_DNA"/>
</dbReference>
<gene>
    <name evidence="4" type="ORF">IMCC3135_01825</name>
</gene>
<keyword evidence="3" id="KW-0812">Transmembrane</keyword>
<dbReference type="KEGG" id="gai:IMCC3135_01825"/>
<protein>
    <recommendedName>
        <fullName evidence="1">glutathione-specific gamma-glutamylcyclotransferase</fullName>
        <ecNumber evidence="1">4.3.2.7</ecNumber>
    </recommendedName>
</protein>
<dbReference type="CDD" id="cd06661">
    <property type="entry name" value="GGCT_like"/>
    <property type="match status" value="1"/>
</dbReference>
<dbReference type="InterPro" id="IPR006840">
    <property type="entry name" value="ChaC"/>
</dbReference>
<reference evidence="4 5" key="1">
    <citation type="submission" date="2016-12" db="EMBL/GenBank/DDBJ databases">
        <authorList>
            <person name="Song W.-J."/>
            <person name="Kurnit D.M."/>
        </authorList>
    </citation>
    <scope>NUCLEOTIDE SEQUENCE [LARGE SCALE GENOMIC DNA]</scope>
    <source>
        <strain evidence="4 5">IMCC3135</strain>
    </source>
</reference>
<dbReference type="SUPFAM" id="SSF110857">
    <property type="entry name" value="Gamma-glutamyl cyclotransferase-like"/>
    <property type="match status" value="1"/>
</dbReference>